<feature type="region of interest" description="Disordered" evidence="1">
    <location>
        <begin position="687"/>
        <end position="711"/>
    </location>
</feature>
<reference evidence="3 4" key="1">
    <citation type="journal article" date="2020" name="bioRxiv">
        <title>Sequence and annotation of 42 cannabis genomes reveals extensive copy number variation in cannabinoid synthesis and pathogen resistance genes.</title>
        <authorList>
            <person name="Mckernan K.J."/>
            <person name="Helbert Y."/>
            <person name="Kane L.T."/>
            <person name="Ebling H."/>
            <person name="Zhang L."/>
            <person name="Liu B."/>
            <person name="Eaton Z."/>
            <person name="Mclaughlin S."/>
            <person name="Kingan S."/>
            <person name="Baybayan P."/>
            <person name="Concepcion G."/>
            <person name="Jordan M."/>
            <person name="Riva A."/>
            <person name="Barbazuk W."/>
            <person name="Harkins T."/>
        </authorList>
    </citation>
    <scope>NUCLEOTIDE SEQUENCE [LARGE SCALE GENOMIC DNA]</scope>
    <source>
        <strain evidence="4">cv. Jamaican Lion 4</strain>
        <tissue evidence="3">Leaf</tissue>
    </source>
</reference>
<feature type="domain" description="Zinc knuckle CX2CX4HX4C" evidence="2">
    <location>
        <begin position="69"/>
        <end position="114"/>
    </location>
</feature>
<evidence type="ECO:0000259" key="2">
    <source>
        <dbReference type="Pfam" id="PF14392"/>
    </source>
</evidence>
<dbReference type="AlphaFoldDB" id="A0A7J6EBR5"/>
<dbReference type="SUPFAM" id="SSF56219">
    <property type="entry name" value="DNase I-like"/>
    <property type="match status" value="1"/>
</dbReference>
<protein>
    <recommendedName>
        <fullName evidence="2">Zinc knuckle CX2CX4HX4C domain-containing protein</fullName>
    </recommendedName>
</protein>
<proteinExistence type="predicted"/>
<sequence length="711" mass="79519">MPWPSWLSPAEVRFDKTPIWVQVDSIPPFYWNLSNLKEIASKASPVYELPHGIEDAVGMSSLRFRATIDLNKPIFSGFFLRRQKLKDLWLQYKYERLPQTCFKCGIINHDQSTCFKSPTVVKDAKGNFYPMFGTWLKKEVPEKSTFSTPLAKWFQDWVLQKQLGNDPILRNQFKVHRAIQNGESDEIRECRRQYPTKKRIVSDEEEATETDEPNMVITQIPLVYLPGIGEFAPYGNNSKMVSVLDLQQAATKDSMVTANGASSSNTVEDNDTENNADKSLRMKGTGKTKISISGATNKDNSRAHLNQSRISNNQPEDLAETGESPTNKQISDFDMGPSKLAYNPLLGTQAQLIDWPSNECWADPKARELIFGSLTVDKYYSEPTLINPILDIEDFRVQEHSQGPRKRKASDGLLINPSPVKSFNSYTNNTPASQSKESYSEPETQDNTTGKNAPTVQQQLGLDTEMVSPPSSFSPGTCMEQGSSSKRRSRGGRSGKAPIVHDEPVEKKRRGRPPKNHPTLSATPKSFKGRKQTKINMGGKSGKYNHIGGSDFDLKVDLNNHFIGDMNGTLRDSDCFNYIRNRNSALYSFDFRRMIQRVGLIDLGFQGPRFTWAKGGGTSNPGGAMKRARLDTGLASPDWRILFPNAVINHLSATGSDHRPLLLDTLGGANCKSRLFKYENIHNKETSAMEQTSIPECPSSSAKRSSSSPRH</sequence>
<feature type="compositionally biased region" description="Polar residues" evidence="1">
    <location>
        <begin position="419"/>
        <end position="461"/>
    </location>
</feature>
<dbReference type="PANTHER" id="PTHR33710:SF71">
    <property type="entry name" value="ENDONUCLEASE_EXONUCLEASE_PHOSPHATASE DOMAIN-CONTAINING PROTEIN"/>
    <property type="match status" value="1"/>
</dbReference>
<comment type="caution">
    <text evidence="3">The sequence shown here is derived from an EMBL/GenBank/DDBJ whole genome shotgun (WGS) entry which is preliminary data.</text>
</comment>
<gene>
    <name evidence="3" type="ORF">G4B88_018838</name>
</gene>
<evidence type="ECO:0000313" key="4">
    <source>
        <dbReference type="Proteomes" id="UP000583929"/>
    </source>
</evidence>
<keyword evidence="4" id="KW-1185">Reference proteome</keyword>
<dbReference type="InterPro" id="IPR025836">
    <property type="entry name" value="Zn_knuckle_CX2CX4HX4C"/>
</dbReference>
<feature type="compositionally biased region" description="Polar residues" evidence="1">
    <location>
        <begin position="255"/>
        <end position="267"/>
    </location>
</feature>
<evidence type="ECO:0000256" key="1">
    <source>
        <dbReference type="SAM" id="MobiDB-lite"/>
    </source>
</evidence>
<evidence type="ECO:0000313" key="3">
    <source>
        <dbReference type="EMBL" id="KAF4355887.1"/>
    </source>
</evidence>
<feature type="region of interest" description="Disordered" evidence="1">
    <location>
        <begin position="255"/>
        <end position="335"/>
    </location>
</feature>
<dbReference type="InterPro" id="IPR036691">
    <property type="entry name" value="Endo/exonu/phosph_ase_sf"/>
</dbReference>
<accession>A0A7J6EBR5</accession>
<dbReference type="PANTHER" id="PTHR33710">
    <property type="entry name" value="BNAC02G09200D PROTEIN"/>
    <property type="match status" value="1"/>
</dbReference>
<dbReference type="Gene3D" id="3.60.10.10">
    <property type="entry name" value="Endonuclease/exonuclease/phosphatase"/>
    <property type="match status" value="1"/>
</dbReference>
<feature type="region of interest" description="Disordered" evidence="1">
    <location>
        <begin position="401"/>
        <end position="530"/>
    </location>
</feature>
<dbReference type="Proteomes" id="UP000583929">
    <property type="component" value="Unassembled WGS sequence"/>
</dbReference>
<dbReference type="EMBL" id="JAATIQ010000439">
    <property type="protein sequence ID" value="KAF4355887.1"/>
    <property type="molecule type" value="Genomic_DNA"/>
</dbReference>
<feature type="compositionally biased region" description="Low complexity" evidence="1">
    <location>
        <begin position="699"/>
        <end position="711"/>
    </location>
</feature>
<name>A0A7J6EBR5_CANSA</name>
<organism evidence="3 4">
    <name type="scientific">Cannabis sativa</name>
    <name type="common">Hemp</name>
    <name type="synonym">Marijuana</name>
    <dbReference type="NCBI Taxonomy" id="3483"/>
    <lineage>
        <taxon>Eukaryota</taxon>
        <taxon>Viridiplantae</taxon>
        <taxon>Streptophyta</taxon>
        <taxon>Embryophyta</taxon>
        <taxon>Tracheophyta</taxon>
        <taxon>Spermatophyta</taxon>
        <taxon>Magnoliopsida</taxon>
        <taxon>eudicotyledons</taxon>
        <taxon>Gunneridae</taxon>
        <taxon>Pentapetalae</taxon>
        <taxon>rosids</taxon>
        <taxon>fabids</taxon>
        <taxon>Rosales</taxon>
        <taxon>Cannabaceae</taxon>
        <taxon>Cannabis</taxon>
    </lineage>
</organism>
<dbReference type="Pfam" id="PF14392">
    <property type="entry name" value="zf-CCHC_4"/>
    <property type="match status" value="1"/>
</dbReference>
<feature type="compositionally biased region" description="Polar residues" evidence="1">
    <location>
        <begin position="288"/>
        <end position="315"/>
    </location>
</feature>